<dbReference type="AlphaFoldDB" id="A0AAW9RV54"/>
<dbReference type="Proteomes" id="UP001378188">
    <property type="component" value="Unassembled WGS sequence"/>
</dbReference>
<evidence type="ECO:0000313" key="2">
    <source>
        <dbReference type="Proteomes" id="UP001378188"/>
    </source>
</evidence>
<dbReference type="RefSeq" id="WP_340331863.1">
    <property type="nucleotide sequence ID" value="NZ_JAZHOF010000010.1"/>
</dbReference>
<gene>
    <name evidence="1" type="ORF">V3328_21950</name>
</gene>
<keyword evidence="2" id="KW-1185">Reference proteome</keyword>
<protein>
    <submittedName>
        <fullName evidence="1">Uncharacterized protein</fullName>
    </submittedName>
</protein>
<dbReference type="InterPro" id="IPR008983">
    <property type="entry name" value="Tumour_necrosis_fac-like_dom"/>
</dbReference>
<dbReference type="Gene3D" id="2.60.120.40">
    <property type="match status" value="1"/>
</dbReference>
<dbReference type="SUPFAM" id="SSF49842">
    <property type="entry name" value="TNF-like"/>
    <property type="match status" value="1"/>
</dbReference>
<name>A0AAW9RV54_9HYPH</name>
<sequence>MPGLSVDKGTDNIDQPRLPLFKAFTNYDKYVGVETWTKIGLNNTDYNDRDAFDAANDHFVAPIDCAYLFGATLLFKINAGATFA</sequence>
<evidence type="ECO:0000313" key="1">
    <source>
        <dbReference type="EMBL" id="MEJ8574162.1"/>
    </source>
</evidence>
<proteinExistence type="predicted"/>
<organism evidence="1 2">
    <name type="scientific">Microbaculum marinum</name>
    <dbReference type="NCBI Taxonomy" id="1764581"/>
    <lineage>
        <taxon>Bacteria</taxon>
        <taxon>Pseudomonadati</taxon>
        <taxon>Pseudomonadota</taxon>
        <taxon>Alphaproteobacteria</taxon>
        <taxon>Hyphomicrobiales</taxon>
        <taxon>Tepidamorphaceae</taxon>
        <taxon>Microbaculum</taxon>
    </lineage>
</organism>
<accession>A0AAW9RV54</accession>
<comment type="caution">
    <text evidence="1">The sequence shown here is derived from an EMBL/GenBank/DDBJ whole genome shotgun (WGS) entry which is preliminary data.</text>
</comment>
<dbReference type="EMBL" id="JAZHOF010000010">
    <property type="protein sequence ID" value="MEJ8574162.1"/>
    <property type="molecule type" value="Genomic_DNA"/>
</dbReference>
<reference evidence="1 2" key="1">
    <citation type="submission" date="2024-02" db="EMBL/GenBank/DDBJ databases">
        <title>Genome analysis and characterization of Microbaculum marinisediminis sp. nov., isolated from marine sediment.</title>
        <authorList>
            <person name="Du Z.-J."/>
            <person name="Ye Y.-Q."/>
            <person name="Zhang Z.-R."/>
            <person name="Yuan S.-M."/>
            <person name="Zhang X.-Y."/>
        </authorList>
    </citation>
    <scope>NUCLEOTIDE SEQUENCE [LARGE SCALE GENOMIC DNA]</scope>
    <source>
        <strain evidence="1 2">SDUM1044001</strain>
    </source>
</reference>